<name>A0CAY5_PARTE</name>
<evidence type="ECO:0000313" key="4">
    <source>
        <dbReference type="EMBL" id="CAK67952.1"/>
    </source>
</evidence>
<dbReference type="STRING" id="5888.A0CAY5"/>
<evidence type="ECO:0000256" key="3">
    <source>
        <dbReference type="ARBA" id="ARBA00023157"/>
    </source>
</evidence>
<dbReference type="GeneID" id="5021134"/>
<dbReference type="Gene3D" id="2.10.220.10">
    <property type="entry name" value="Hormone Receptor, Insulin-like Growth Factor Receptor 1, Chain A, domain 2"/>
    <property type="match status" value="2"/>
</dbReference>
<dbReference type="CDD" id="cd00064">
    <property type="entry name" value="FU"/>
    <property type="match status" value="1"/>
</dbReference>
<accession>A0CAY5</accession>
<dbReference type="InterPro" id="IPR009030">
    <property type="entry name" value="Growth_fac_rcpt_cys_sf"/>
</dbReference>
<evidence type="ECO:0000256" key="2">
    <source>
        <dbReference type="ARBA" id="ARBA00022737"/>
    </source>
</evidence>
<protein>
    <recommendedName>
        <fullName evidence="6">TNFR-Cys domain-containing protein</fullName>
    </recommendedName>
</protein>
<dbReference type="EMBL" id="CT868055">
    <property type="protein sequence ID" value="CAK67952.1"/>
    <property type="molecule type" value="Genomic_DNA"/>
</dbReference>
<dbReference type="OrthoDB" id="409374at2759"/>
<evidence type="ECO:0000256" key="1">
    <source>
        <dbReference type="ARBA" id="ARBA00022729"/>
    </source>
</evidence>
<dbReference type="Proteomes" id="UP000000600">
    <property type="component" value="Unassembled WGS sequence"/>
</dbReference>
<dbReference type="RefSeq" id="XP_001435349.1">
    <property type="nucleotide sequence ID" value="XM_001435312.1"/>
</dbReference>
<dbReference type="SUPFAM" id="SSF57184">
    <property type="entry name" value="Growth factor receptor domain"/>
    <property type="match status" value="5"/>
</dbReference>
<keyword evidence="1" id="KW-0732">Signal</keyword>
<dbReference type="PANTHER" id="PTHR38934">
    <property type="entry name" value="HYPHALLY REGULATED CELL WALL PROTEIN 1"/>
    <property type="match status" value="1"/>
</dbReference>
<evidence type="ECO:0008006" key="6">
    <source>
        <dbReference type="Google" id="ProtNLM"/>
    </source>
</evidence>
<proteinExistence type="predicted"/>
<dbReference type="HOGENOM" id="CLU_257012_0_0_1"/>
<gene>
    <name evidence="4" type="ORF">GSPATT00036733001</name>
</gene>
<dbReference type="InterPro" id="IPR006212">
    <property type="entry name" value="Furin_repeat"/>
</dbReference>
<organism evidence="4 5">
    <name type="scientific">Paramecium tetraurelia</name>
    <dbReference type="NCBI Taxonomy" id="5888"/>
    <lineage>
        <taxon>Eukaryota</taxon>
        <taxon>Sar</taxon>
        <taxon>Alveolata</taxon>
        <taxon>Ciliophora</taxon>
        <taxon>Intramacronucleata</taxon>
        <taxon>Oligohymenophorea</taxon>
        <taxon>Peniculida</taxon>
        <taxon>Parameciidae</taxon>
        <taxon>Paramecium</taxon>
    </lineage>
</organism>
<dbReference type="InterPro" id="IPR011936">
    <property type="entry name" value="Myxo_disulph_rpt"/>
</dbReference>
<dbReference type="NCBIfam" id="TIGR02232">
    <property type="entry name" value="myxo_disulf_rpt"/>
    <property type="match status" value="2"/>
</dbReference>
<dbReference type="PANTHER" id="PTHR38934:SF6">
    <property type="entry name" value="CHROMOSOME UNDETERMINED SCAFFOLD_176, WHOLE GENOME SHOTGUN SEQUENCE"/>
    <property type="match status" value="1"/>
</dbReference>
<evidence type="ECO:0000313" key="5">
    <source>
        <dbReference type="Proteomes" id="UP000000600"/>
    </source>
</evidence>
<sequence>MIIDGLNNFLKRLESLKCTIVFVGNFVFFKTIKKLQYYYRIQSTQNIRRQQSKNDRDGQRIKFIYSKRNMDILFLALIALVMGDWQVYYNGFHQSTYLYCTANTCPYQFKYSGTQSSALFTNCTNPLGTALVLKSSQMMATLSEQVNNLKINGKNHILNFDIYFLTQWNGDSLKLEYKSQIYQFQFTTQNPLQFNSGGCNSSQYQVKTIKIALEQVTSLANLKFSIVNEQSLALIKNVHFSYYLCHFTCKTCSGDNYNQCTSCFLGASLTDGTCRCPIRTVLSGEPPSNYKCMSICLLGSTDKRERYCKPFEIQYALWLQLQTYSYSQLIKWNIIYDPANLSNNNKKLGPFFGVFKNNEGAQITISTSQFFYPLSVQVYVLFCNATPSNSGISIYLNSTYYSSFYYNGANFETDNMQFFASNNVPFNGCQTASSYLLQTNLYVEQGNFNFSIKGNFTNSNSGWYIIYTLIACAQCPAYCLKCEREYECSICSSGYKITSDKKCVLNCPKDSLFSNNICVKYDQTTKCILFEIYLDSQYFMRKFLDFTIPDNLPEIFILVKGIQYIGLTQHQKQYLEDNTFGQPQNFLKRLLRIFDLLPYTIDKPHHSLSIYFDAIFGCNFQSGGGYLIYSINTTETQVNQNKTVIINIPQSSPTLLITFECFGSNNNVQDRYCALSDYQIVVHYCSPFCLECSDENTCIQMATFDTSIIKLDPSQCGLQQFLDYQYFRCESCPSECLACFNEYECTQCIYPYKLHITRCILTCSTIQFFNIQTQYCEDCSFKCKQCRNSRDFCIHCEEQHYRYLKLNQCICYDGYYDDNTGGKCRVCNKLCKKCYGSSNDHCSQCIQLDKIEKKGDVCDCQEGYYFDESGFKCNLCNQKCKTCFSSLDNSCLSCNPNEYRSLKGISCICQLGYYEVSDICQTCPSSEDASLYQCYKKCGNEILKWHNQPCDVVTCQQGFQNVNNECIPICGDLLLKGDEECEDGNQEINDGCKNCKFQCPKQCLTCNHLTVFPCPDVCGDGITSGLEECDDGNNIQFDGCYDCKLDCQVQCTKCIRGLCYECLTYGWIINIDTLQCIENCGDSIVIGSEECDDGYNLDKNDNCFQCKRLCRNDCNTCSSDGKTCLDCKVVGFKPQSYFCVNICGDGYLAVDPFGRSTEECDDFDLIANDGCSTTCKLQCQTSICLTCQSGKCQECVDHYYLDTKSNKCLEKCNDNVKIGNEKCEDMNTLLYDGCYNCQLSCQPSCLNCQINGCLQCQIGFRLIENKCQNICGDQVIVSGEDCDDGNINPFDGCHFCQFQCGPNCQEIQIITFINMLIRIQNIQWNLWYLIEIKYLNYPKRITFRIKSFELIIYIILQLLYQ</sequence>
<dbReference type="InParanoid" id="A0CAY5"/>
<dbReference type="KEGG" id="ptm:GSPATT00036733001"/>
<dbReference type="eggNOG" id="KOG3525">
    <property type="taxonomic scope" value="Eukaryota"/>
</dbReference>
<keyword evidence="2" id="KW-0677">Repeat</keyword>
<keyword evidence="3" id="KW-1015">Disulfide bond</keyword>
<reference evidence="4 5" key="1">
    <citation type="journal article" date="2006" name="Nature">
        <title>Global trends of whole-genome duplications revealed by the ciliate Paramecium tetraurelia.</title>
        <authorList>
            <consortium name="Genoscope"/>
            <person name="Aury J.-M."/>
            <person name="Jaillon O."/>
            <person name="Duret L."/>
            <person name="Noel B."/>
            <person name="Jubin C."/>
            <person name="Porcel B.M."/>
            <person name="Segurens B."/>
            <person name="Daubin V."/>
            <person name="Anthouard V."/>
            <person name="Aiach N."/>
            <person name="Arnaiz O."/>
            <person name="Billaut A."/>
            <person name="Beisson J."/>
            <person name="Blanc I."/>
            <person name="Bouhouche K."/>
            <person name="Camara F."/>
            <person name="Duharcourt S."/>
            <person name="Guigo R."/>
            <person name="Gogendeau D."/>
            <person name="Katinka M."/>
            <person name="Keller A.-M."/>
            <person name="Kissmehl R."/>
            <person name="Klotz C."/>
            <person name="Koll F."/>
            <person name="Le Moue A."/>
            <person name="Lepere C."/>
            <person name="Malinsky S."/>
            <person name="Nowacki M."/>
            <person name="Nowak J.K."/>
            <person name="Plattner H."/>
            <person name="Poulain J."/>
            <person name="Ruiz F."/>
            <person name="Serrano V."/>
            <person name="Zagulski M."/>
            <person name="Dessen P."/>
            <person name="Betermier M."/>
            <person name="Weissenbach J."/>
            <person name="Scarpelli C."/>
            <person name="Schachter V."/>
            <person name="Sperling L."/>
            <person name="Meyer E."/>
            <person name="Cohen J."/>
            <person name="Wincker P."/>
        </authorList>
    </citation>
    <scope>NUCLEOTIDE SEQUENCE [LARGE SCALE GENOMIC DNA]</scope>
    <source>
        <strain evidence="4 5">Stock d4-2</strain>
    </source>
</reference>
<dbReference type="Pfam" id="PF13948">
    <property type="entry name" value="DUF4215"/>
    <property type="match status" value="6"/>
</dbReference>
<keyword evidence="5" id="KW-1185">Reference proteome</keyword>
<dbReference type="SMART" id="SM00261">
    <property type="entry name" value="FU"/>
    <property type="match status" value="8"/>
</dbReference>